<organism evidence="2">
    <name type="scientific">freshwater metagenome</name>
    <dbReference type="NCBI Taxonomy" id="449393"/>
    <lineage>
        <taxon>unclassified sequences</taxon>
        <taxon>metagenomes</taxon>
        <taxon>ecological metagenomes</taxon>
    </lineage>
</organism>
<accession>A0A6J7J1F3</accession>
<evidence type="ECO:0000256" key="1">
    <source>
        <dbReference type="SAM" id="MobiDB-lite"/>
    </source>
</evidence>
<sequence length="212" mass="21563">MTNNARSISSRISAVLTTGVLALVMAVGLTSVGIGAASAAPGTPSPKSVVGKSDQGKITSKVIGRTSEGDKVKGTFTPTRFVERDGTLYAKGFLEGKIVEKNGKVTKFSGIKKMPVKKINGQSATDARTSSRAAACDVLNLVLGPLDLNVLGLQVNLQRVVLDIVAVSGAGQLLGNLLCAVAGLLDGGLLAGILGQLTTLLNQILAALNLGV</sequence>
<gene>
    <name evidence="2" type="ORF">UFOPK3662_01589</name>
</gene>
<feature type="compositionally biased region" description="Low complexity" evidence="1">
    <location>
        <begin position="37"/>
        <end position="48"/>
    </location>
</feature>
<protein>
    <submittedName>
        <fullName evidence="2">Unannotated protein</fullName>
    </submittedName>
</protein>
<evidence type="ECO:0000313" key="2">
    <source>
        <dbReference type="EMBL" id="CAB4936681.1"/>
    </source>
</evidence>
<dbReference type="EMBL" id="CAFBMW010000010">
    <property type="protein sequence ID" value="CAB4936681.1"/>
    <property type="molecule type" value="Genomic_DNA"/>
</dbReference>
<proteinExistence type="predicted"/>
<reference evidence="2" key="1">
    <citation type="submission" date="2020-05" db="EMBL/GenBank/DDBJ databases">
        <authorList>
            <person name="Chiriac C."/>
            <person name="Salcher M."/>
            <person name="Ghai R."/>
            <person name="Kavagutti S V."/>
        </authorList>
    </citation>
    <scope>NUCLEOTIDE SEQUENCE</scope>
</reference>
<name>A0A6J7J1F3_9ZZZZ</name>
<dbReference type="AlphaFoldDB" id="A0A6J7J1F3"/>
<feature type="region of interest" description="Disordered" evidence="1">
    <location>
        <begin position="37"/>
        <end position="56"/>
    </location>
</feature>